<dbReference type="PANTHER" id="PTHR36848:SF2">
    <property type="entry name" value="SECRETED PROTEIN"/>
    <property type="match status" value="1"/>
</dbReference>
<dbReference type="EMBL" id="BSTI01000014">
    <property type="protein sequence ID" value="GLY69099.1"/>
    <property type="molecule type" value="Genomic_DNA"/>
</dbReference>
<reference evidence="1" key="1">
    <citation type="submission" date="2023-03" db="EMBL/GenBank/DDBJ databases">
        <title>Amycolatopsis taiwanensis NBRC 103393.</title>
        <authorList>
            <person name="Ichikawa N."/>
            <person name="Sato H."/>
            <person name="Tonouchi N."/>
        </authorList>
    </citation>
    <scope>NUCLEOTIDE SEQUENCE</scope>
    <source>
        <strain evidence="1">NBRC 103393</strain>
    </source>
</reference>
<name>A0A9W6VJ32_9PSEU</name>
<accession>A0A9W6VJ32</accession>
<organism evidence="1 2">
    <name type="scientific">Amycolatopsis taiwanensis</name>
    <dbReference type="NCBI Taxonomy" id="342230"/>
    <lineage>
        <taxon>Bacteria</taxon>
        <taxon>Bacillati</taxon>
        <taxon>Actinomycetota</taxon>
        <taxon>Actinomycetes</taxon>
        <taxon>Pseudonocardiales</taxon>
        <taxon>Pseudonocardiaceae</taxon>
        <taxon>Amycolatopsis</taxon>
    </lineage>
</organism>
<comment type="caution">
    <text evidence="1">The sequence shown here is derived from an EMBL/GenBank/DDBJ whole genome shotgun (WGS) entry which is preliminary data.</text>
</comment>
<proteinExistence type="predicted"/>
<protein>
    <submittedName>
        <fullName evidence="1">Uncharacterized protein</fullName>
    </submittedName>
</protein>
<gene>
    <name evidence="1" type="ORF">Atai01_57180</name>
</gene>
<evidence type="ECO:0000313" key="1">
    <source>
        <dbReference type="EMBL" id="GLY69099.1"/>
    </source>
</evidence>
<sequence>MTIGPATEKLERFRNPDFWHRPANYWFWHRVPTEDEILNQLTTMREAGYGSFQVAVRLSWPLREYLSREYLTAVRTTADTARRLGLRMGIYDDYNWLSGHAGGKTVAGHDSFRESHLFWTASTVADGRAELTVSGIHATDVDWLLAQGAEWVFDGGSPRWADWELQGVFLRSDDGEDQDVTDRATIARSGPDGATVAVELPDAPAGARVAAALSARCVTSRMIDYLEPAAARRFTEVGLQPYVEALSDHIGDTVVYVFFDQPHSCFWDWTERTGTLGSSLMYSTTLRQAADRELDGGWRGILPALVFDDAGKAGARARFFSLYAATATKAFFGTVADWCHEHGLLFSGHEVLAHVGSWDITDVVIADDVRSNFGMDYFAIDAFRDVTAVDARNNDAQLSAKFGDSVARAHGRSGCIVEQYYARVEPGTHFGAGQWELRLSDLRAQAIRHHLLGARQFLEHAFWLTDGDDRDGREALFVNPRFDFPPGMNFEPWFGHHRAFADESAALSQFRDEFEPDTDVALVYPLSTVAGHGPAHPAGAHFAVWAETMARHGVPYRIVDERAVAGSRSDSGRIRIGDASYRCVVLPGVQLTLTEGFGEALVSARAAGVRVVTSGPTLAALDDGGTGEKDSVGARRPAPEDVLELLHGVRGSDMITVTPVDRRTLWTRTGRDARARRP</sequence>
<dbReference type="AlphaFoldDB" id="A0A9W6VJ32"/>
<keyword evidence="2" id="KW-1185">Reference proteome</keyword>
<dbReference type="PANTHER" id="PTHR36848">
    <property type="entry name" value="DNA-BINDING PROTEIN (PUTATIVE SECRETED PROTEIN)-RELATED"/>
    <property type="match status" value="1"/>
</dbReference>
<dbReference type="RefSeq" id="WP_285488807.1">
    <property type="nucleotide sequence ID" value="NZ_BSTI01000014.1"/>
</dbReference>
<evidence type="ECO:0000313" key="2">
    <source>
        <dbReference type="Proteomes" id="UP001165136"/>
    </source>
</evidence>
<dbReference type="Proteomes" id="UP001165136">
    <property type="component" value="Unassembled WGS sequence"/>
</dbReference>
<dbReference type="InterPro" id="IPR053161">
    <property type="entry name" value="Ulvan_degrading_GH"/>
</dbReference>